<dbReference type="SUPFAM" id="SSF51556">
    <property type="entry name" value="Metallo-dependent hydrolases"/>
    <property type="match status" value="1"/>
</dbReference>
<organism evidence="2 3">
    <name type="scientific">Sphingomonas jinjuensis</name>
    <dbReference type="NCBI Taxonomy" id="535907"/>
    <lineage>
        <taxon>Bacteria</taxon>
        <taxon>Pseudomonadati</taxon>
        <taxon>Pseudomonadota</taxon>
        <taxon>Alphaproteobacteria</taxon>
        <taxon>Sphingomonadales</taxon>
        <taxon>Sphingomonadaceae</taxon>
        <taxon>Sphingomonas</taxon>
    </lineage>
</organism>
<dbReference type="Gene3D" id="3.20.20.140">
    <property type="entry name" value="Metal-dependent hydrolases"/>
    <property type="match status" value="1"/>
</dbReference>
<keyword evidence="3" id="KW-1185">Reference proteome</keyword>
<dbReference type="InterPro" id="IPR011059">
    <property type="entry name" value="Metal-dep_hydrolase_composite"/>
</dbReference>
<reference evidence="2 3" key="1">
    <citation type="submission" date="2020-08" db="EMBL/GenBank/DDBJ databases">
        <title>Genomic Encyclopedia of Type Strains, Phase IV (KMG-IV): sequencing the most valuable type-strain genomes for metagenomic binning, comparative biology and taxonomic classification.</title>
        <authorList>
            <person name="Goeker M."/>
        </authorList>
    </citation>
    <scope>NUCLEOTIDE SEQUENCE [LARGE SCALE GENOMIC DNA]</scope>
    <source>
        <strain evidence="2 3">YC6723</strain>
    </source>
</reference>
<evidence type="ECO:0000313" key="2">
    <source>
        <dbReference type="EMBL" id="MBB4153526.1"/>
    </source>
</evidence>
<gene>
    <name evidence="2" type="ORF">GGQ80_001428</name>
</gene>
<dbReference type="RefSeq" id="WP_183983194.1">
    <property type="nucleotide sequence ID" value="NZ_JACIEV010000003.1"/>
</dbReference>
<dbReference type="Gene3D" id="3.30.110.90">
    <property type="entry name" value="Amidohydrolase"/>
    <property type="match status" value="1"/>
</dbReference>
<dbReference type="InterPro" id="IPR032466">
    <property type="entry name" value="Metal_Hydrolase"/>
</dbReference>
<name>A0A840FBA8_9SPHN</name>
<dbReference type="GO" id="GO:0016810">
    <property type="term" value="F:hydrolase activity, acting on carbon-nitrogen (but not peptide) bonds"/>
    <property type="evidence" value="ECO:0007669"/>
    <property type="project" value="InterPro"/>
</dbReference>
<proteinExistence type="predicted"/>
<dbReference type="InterPro" id="IPR051781">
    <property type="entry name" value="Metallo-dep_Hydrolase"/>
</dbReference>
<dbReference type="SUPFAM" id="SSF51338">
    <property type="entry name" value="Composite domain of metallo-dependent hydrolases"/>
    <property type="match status" value="2"/>
</dbReference>
<dbReference type="PANTHER" id="PTHR43135">
    <property type="entry name" value="ALPHA-D-RIBOSE 1-METHYLPHOSPHONATE 5-TRIPHOSPHATE DIPHOSPHATASE"/>
    <property type="match status" value="1"/>
</dbReference>
<dbReference type="Gene3D" id="3.40.50.10910">
    <property type="entry name" value="Amidohydrolase"/>
    <property type="match status" value="1"/>
</dbReference>
<accession>A0A840FBA8</accession>
<dbReference type="Proteomes" id="UP000529795">
    <property type="component" value="Unassembled WGS sequence"/>
</dbReference>
<dbReference type="Pfam" id="PF01979">
    <property type="entry name" value="Amidohydro_1"/>
    <property type="match status" value="1"/>
</dbReference>
<dbReference type="EMBL" id="JACIEV010000003">
    <property type="protein sequence ID" value="MBB4153526.1"/>
    <property type="molecule type" value="Genomic_DNA"/>
</dbReference>
<protein>
    <submittedName>
        <fullName evidence="2">Imidazolonepropionase-like amidohydrolase</fullName>
    </submittedName>
</protein>
<evidence type="ECO:0000313" key="3">
    <source>
        <dbReference type="Proteomes" id="UP000529795"/>
    </source>
</evidence>
<comment type="caution">
    <text evidence="2">The sequence shown here is derived from an EMBL/GenBank/DDBJ whole genome shotgun (WGS) entry which is preliminary data.</text>
</comment>
<dbReference type="PANTHER" id="PTHR43135:SF3">
    <property type="entry name" value="ALPHA-D-RIBOSE 1-METHYLPHOSPHONATE 5-TRIPHOSPHATE DIPHOSPHATASE"/>
    <property type="match status" value="1"/>
</dbReference>
<keyword evidence="2" id="KW-0378">Hydrolase</keyword>
<dbReference type="Gene3D" id="2.30.40.10">
    <property type="entry name" value="Urease, subunit C, domain 1"/>
    <property type="match status" value="2"/>
</dbReference>
<dbReference type="InterPro" id="IPR006680">
    <property type="entry name" value="Amidohydro-rel"/>
</dbReference>
<dbReference type="Gene3D" id="1.20.58.520">
    <property type="entry name" value="Amidohydrolase"/>
    <property type="match status" value="1"/>
</dbReference>
<evidence type="ECO:0000259" key="1">
    <source>
        <dbReference type="Pfam" id="PF01979"/>
    </source>
</evidence>
<dbReference type="AlphaFoldDB" id="A0A840FBA8"/>
<sequence>MRRLVPALAASALLGAAPVAGRERADLLIRHVAVVDVEHGRTLPDQAVAVRGDTIVASGRDSDVAGRWQGARWVEGRGRFLIPGLWDMHVHFGGGPALVAENEALLPLYIANGVTTVRDCAGDLPNQVLAWREAVRRGTLTGPTIYTSGPKIEGLKPIWKGTLETGSEADVDAAVSKLKALDVDFVKITDSTLDPKLFLYAVGAARRAGLPVSGHIPMADTIEQALDAGISSIEHLDYAFKPGAPDEAAIAADFAAGRITRAEADRRIDEGFDPAVAAKAWRTMAAKGVAVTPTLLVSRTIAYLDRDDHSRDAYLAYIGPGLRQTYQWRVDRAAKATPAEIARRHAHVEKMAAILPGLRRAGVTIMAGTDAGFLNSFDYPGQALHDELALYVRYGLTPAEALASATRAGPGWFGKLDRYGAVARGKAADLVLLKADPLKDISATRGVDAVVLRGKLYDRKALDALLAATRAKVAAWNRAR</sequence>
<feature type="domain" description="Amidohydrolase-related" evidence="1">
    <location>
        <begin position="80"/>
        <end position="456"/>
    </location>
</feature>